<dbReference type="SUPFAM" id="SSF69754">
    <property type="entry name" value="Ribosome binding protein Y (YfiA homologue)"/>
    <property type="match status" value="2"/>
</dbReference>
<reference evidence="3" key="1">
    <citation type="submission" date="2017-09" db="EMBL/GenBank/DDBJ databases">
        <title>Depth-based differentiation of microbial function through sediment-hosted aquifers and enrichment of novel symbionts in the deep terrestrial subsurface.</title>
        <authorList>
            <person name="Probst A.J."/>
            <person name="Ladd B."/>
            <person name="Jarett J.K."/>
            <person name="Geller-Mcgrath D.E."/>
            <person name="Sieber C.M.K."/>
            <person name="Emerson J.B."/>
            <person name="Anantharaman K."/>
            <person name="Thomas B.C."/>
            <person name="Malmstrom R."/>
            <person name="Stieglmeier M."/>
            <person name="Klingl A."/>
            <person name="Woyke T."/>
            <person name="Ryan C.M."/>
            <person name="Banfield J.F."/>
        </authorList>
    </citation>
    <scope>NUCLEOTIDE SEQUENCE [LARGE SCALE GENOMIC DNA]</scope>
</reference>
<evidence type="ECO:0000256" key="1">
    <source>
        <dbReference type="SAM" id="Coils"/>
    </source>
</evidence>
<dbReference type="InterPro" id="IPR003489">
    <property type="entry name" value="RHF/RaiA"/>
</dbReference>
<dbReference type="Pfam" id="PF02482">
    <property type="entry name" value="Ribosomal_S30AE"/>
    <property type="match status" value="1"/>
</dbReference>
<organism evidence="2 3">
    <name type="scientific">Candidatus Nealsonbacteria bacterium CG_4_10_14_3_um_filter_36_16</name>
    <dbReference type="NCBI Taxonomy" id="1974685"/>
    <lineage>
        <taxon>Bacteria</taxon>
        <taxon>Candidatus Nealsoniibacteriota</taxon>
    </lineage>
</organism>
<evidence type="ECO:0000313" key="2">
    <source>
        <dbReference type="EMBL" id="PIX88285.1"/>
    </source>
</evidence>
<dbReference type="Proteomes" id="UP000230064">
    <property type="component" value="Unassembled WGS sequence"/>
</dbReference>
<dbReference type="Gene3D" id="3.30.160.100">
    <property type="entry name" value="Ribosome hibernation promotion factor-like"/>
    <property type="match status" value="1"/>
</dbReference>
<evidence type="ECO:0000313" key="3">
    <source>
        <dbReference type="Proteomes" id="UP000230064"/>
    </source>
</evidence>
<protein>
    <submittedName>
        <fullName evidence="2">Ribosomal subunit interface protein</fullName>
    </submittedName>
</protein>
<sequence>MKINILTKNIKLTPALKDFIEEKINTLEKFAKVPPLFPAQKINSSTGSQIKKYTDANSKIFNKKGAGPRVEAWIEIRKETLHHKKGPFFWAECQLNFPKKSIRSTAQRENLKLAINEVKDELQRELKEYKEKLTAKTKRGTRVLKKESKLFPLAPFYRKGRIREEGI</sequence>
<keyword evidence="1" id="KW-0175">Coiled coil</keyword>
<accession>A0A2M7MFG4</accession>
<comment type="caution">
    <text evidence="2">The sequence shown here is derived from an EMBL/GenBank/DDBJ whole genome shotgun (WGS) entry which is preliminary data.</text>
</comment>
<dbReference type="InterPro" id="IPR036567">
    <property type="entry name" value="RHF-like"/>
</dbReference>
<feature type="coiled-coil region" evidence="1">
    <location>
        <begin position="108"/>
        <end position="139"/>
    </location>
</feature>
<proteinExistence type="predicted"/>
<dbReference type="NCBIfam" id="TIGR00741">
    <property type="entry name" value="yfiA"/>
    <property type="match status" value="1"/>
</dbReference>
<dbReference type="EMBL" id="PFJR01000030">
    <property type="protein sequence ID" value="PIX88285.1"/>
    <property type="molecule type" value="Genomic_DNA"/>
</dbReference>
<gene>
    <name evidence="2" type="primary">raiA</name>
    <name evidence="2" type="ORF">COZ30_01225</name>
</gene>
<name>A0A2M7MFG4_9BACT</name>
<dbReference type="AlphaFoldDB" id="A0A2M7MFG4"/>